<feature type="transmembrane region" description="Helical" evidence="5">
    <location>
        <begin position="64"/>
        <end position="86"/>
    </location>
</feature>
<keyword evidence="3 5" id="KW-1133">Transmembrane helix</keyword>
<evidence type="ECO:0000259" key="6">
    <source>
        <dbReference type="PROSITE" id="PS50262"/>
    </source>
</evidence>
<feature type="transmembrane region" description="Helical" evidence="5">
    <location>
        <begin position="206"/>
        <end position="228"/>
    </location>
</feature>
<feature type="transmembrane region" description="Helical" evidence="5">
    <location>
        <begin position="106"/>
        <end position="130"/>
    </location>
</feature>
<dbReference type="STRING" id="283909.R7U1Q8"/>
<evidence type="ECO:0000256" key="5">
    <source>
        <dbReference type="SAM" id="Phobius"/>
    </source>
</evidence>
<dbReference type="PANTHER" id="PTHR46641:SF2">
    <property type="entry name" value="FMRFAMIDE RECEPTOR"/>
    <property type="match status" value="1"/>
</dbReference>
<evidence type="ECO:0000313" key="9">
    <source>
        <dbReference type="Proteomes" id="UP000014760"/>
    </source>
</evidence>
<gene>
    <name evidence="7" type="ORF">CAPTEDRAFT_213868</name>
</gene>
<comment type="subcellular location">
    <subcellularLocation>
        <location evidence="1">Membrane</location>
    </subcellularLocation>
</comment>
<feature type="transmembrane region" description="Helical" evidence="5">
    <location>
        <begin position="28"/>
        <end position="52"/>
    </location>
</feature>
<evidence type="ECO:0000256" key="1">
    <source>
        <dbReference type="ARBA" id="ARBA00004370"/>
    </source>
</evidence>
<dbReference type="GO" id="GO:0016020">
    <property type="term" value="C:membrane"/>
    <property type="evidence" value="ECO:0007669"/>
    <property type="project" value="UniProtKB-SubCell"/>
</dbReference>
<feature type="transmembrane region" description="Helical" evidence="5">
    <location>
        <begin position="142"/>
        <end position="165"/>
    </location>
</feature>
<organism evidence="7">
    <name type="scientific">Capitella teleta</name>
    <name type="common">Polychaete worm</name>
    <dbReference type="NCBI Taxonomy" id="283909"/>
    <lineage>
        <taxon>Eukaryota</taxon>
        <taxon>Metazoa</taxon>
        <taxon>Spiralia</taxon>
        <taxon>Lophotrochozoa</taxon>
        <taxon>Annelida</taxon>
        <taxon>Polychaeta</taxon>
        <taxon>Sedentaria</taxon>
        <taxon>Scolecida</taxon>
        <taxon>Capitellidae</taxon>
        <taxon>Capitella</taxon>
    </lineage>
</organism>
<reference evidence="7 9" key="2">
    <citation type="journal article" date="2013" name="Nature">
        <title>Insights into bilaterian evolution from three spiralian genomes.</title>
        <authorList>
            <person name="Simakov O."/>
            <person name="Marletaz F."/>
            <person name="Cho S.J."/>
            <person name="Edsinger-Gonzales E."/>
            <person name="Havlak P."/>
            <person name="Hellsten U."/>
            <person name="Kuo D.H."/>
            <person name="Larsson T."/>
            <person name="Lv J."/>
            <person name="Arendt D."/>
            <person name="Savage R."/>
            <person name="Osoegawa K."/>
            <person name="de Jong P."/>
            <person name="Grimwood J."/>
            <person name="Chapman J.A."/>
            <person name="Shapiro H."/>
            <person name="Aerts A."/>
            <person name="Otillar R.P."/>
            <person name="Terry A.Y."/>
            <person name="Boore J.L."/>
            <person name="Grigoriev I.V."/>
            <person name="Lindberg D.R."/>
            <person name="Seaver E.C."/>
            <person name="Weisblat D.A."/>
            <person name="Putnam N.H."/>
            <person name="Rokhsar D.S."/>
        </authorList>
    </citation>
    <scope>NUCLEOTIDE SEQUENCE</scope>
    <source>
        <strain evidence="7 9">I ESC-2004</strain>
    </source>
</reference>
<evidence type="ECO:0000256" key="3">
    <source>
        <dbReference type="ARBA" id="ARBA00022989"/>
    </source>
</evidence>
<dbReference type="OMA" id="EDQDYHY"/>
<reference evidence="9" key="1">
    <citation type="submission" date="2012-12" db="EMBL/GenBank/DDBJ databases">
        <authorList>
            <person name="Hellsten U."/>
            <person name="Grimwood J."/>
            <person name="Chapman J.A."/>
            <person name="Shapiro H."/>
            <person name="Aerts A."/>
            <person name="Otillar R.P."/>
            <person name="Terry A.Y."/>
            <person name="Boore J.L."/>
            <person name="Simakov O."/>
            <person name="Marletaz F."/>
            <person name="Cho S.-J."/>
            <person name="Edsinger-Gonzales E."/>
            <person name="Havlak P."/>
            <person name="Kuo D.-H."/>
            <person name="Larsson T."/>
            <person name="Lv J."/>
            <person name="Arendt D."/>
            <person name="Savage R."/>
            <person name="Osoegawa K."/>
            <person name="de Jong P."/>
            <person name="Lindberg D.R."/>
            <person name="Seaver E.C."/>
            <person name="Weisblat D.A."/>
            <person name="Putnam N.H."/>
            <person name="Grigoriev I.V."/>
            <person name="Rokhsar D.S."/>
        </authorList>
    </citation>
    <scope>NUCLEOTIDE SEQUENCE</scope>
    <source>
        <strain evidence="9">I ESC-2004</strain>
    </source>
</reference>
<dbReference type="EMBL" id="KB308645">
    <property type="protein sequence ID" value="ELT97120.1"/>
    <property type="molecule type" value="Genomic_DNA"/>
</dbReference>
<dbReference type="OrthoDB" id="10011262at2759"/>
<evidence type="ECO:0000256" key="4">
    <source>
        <dbReference type="ARBA" id="ARBA00023136"/>
    </source>
</evidence>
<keyword evidence="9" id="KW-1185">Reference proteome</keyword>
<dbReference type="PROSITE" id="PS50262">
    <property type="entry name" value="G_PROTEIN_RECEP_F1_2"/>
    <property type="match status" value="1"/>
</dbReference>
<accession>R7U1Q8</accession>
<evidence type="ECO:0000313" key="7">
    <source>
        <dbReference type="EMBL" id="ELT97120.1"/>
    </source>
</evidence>
<dbReference type="PRINTS" id="PR00237">
    <property type="entry name" value="GPCRRHODOPSN"/>
</dbReference>
<dbReference type="CDD" id="cd14978">
    <property type="entry name" value="7tmA_FMRFamide_R-like"/>
    <property type="match status" value="1"/>
</dbReference>
<evidence type="ECO:0000256" key="2">
    <source>
        <dbReference type="ARBA" id="ARBA00022692"/>
    </source>
</evidence>
<dbReference type="HOGENOM" id="CLU_009579_24_7_1"/>
<feature type="domain" description="G-protein coupled receptors family 1 profile" evidence="6">
    <location>
        <begin position="45"/>
        <end position="323"/>
    </location>
</feature>
<dbReference type="AlphaFoldDB" id="R7U1Q8"/>
<keyword evidence="4 5" id="KW-0472">Membrane</keyword>
<dbReference type="EMBL" id="AMQN01011025">
    <property type="status" value="NOT_ANNOTATED_CDS"/>
    <property type="molecule type" value="Genomic_DNA"/>
</dbReference>
<name>R7U1Q8_CAPTE</name>
<keyword evidence="2 5" id="KW-0812">Transmembrane</keyword>
<reference evidence="8" key="3">
    <citation type="submission" date="2015-06" db="UniProtKB">
        <authorList>
            <consortium name="EnsemblMetazoa"/>
        </authorList>
    </citation>
    <scope>IDENTIFICATION</scope>
</reference>
<dbReference type="Gene3D" id="1.20.1070.10">
    <property type="entry name" value="Rhodopsin 7-helix transmembrane proteins"/>
    <property type="match status" value="1"/>
</dbReference>
<dbReference type="GO" id="GO:0004930">
    <property type="term" value="F:G protein-coupled receptor activity"/>
    <property type="evidence" value="ECO:0007669"/>
    <property type="project" value="InterPro"/>
</dbReference>
<feature type="transmembrane region" description="Helical" evidence="5">
    <location>
        <begin position="263"/>
        <end position="280"/>
    </location>
</feature>
<dbReference type="InterPro" id="IPR000276">
    <property type="entry name" value="GPCR_Rhodpsn"/>
</dbReference>
<dbReference type="Pfam" id="PF00001">
    <property type="entry name" value="7tm_1"/>
    <property type="match status" value="1"/>
</dbReference>
<dbReference type="InterPro" id="IPR052954">
    <property type="entry name" value="GPCR-Ligand_Int"/>
</dbReference>
<sequence length="379" mass="42655">MAPNVDLMHSGVRDITASSLNTIECISYVVNVYIDSLLCLCGFVSNAAILVILCRHRFKTSNDFLLQVLAMYDILLIFFCVLYTVLRSVYPATGHLEAYHEIGDYIVAYMLPCGWVAQTGTIWVTCVLAVERFLAVSKPFCAVRWGTLGNAKRLTVALTVFNILFNSPRFVHYNLVAFHTDYNATFVHVSHVKFNFTGWNSEAYHYAYHIALSWLLLFIVPLCILVYCNCSLIRTLKSSLSLRCQMVGGEKQRRLSAVEMSRTSTHVTVCIVVLVCKFILCQLPDFLLAVLGSFIPVNNAFHLASVFAQMLLLINSSVNFIIYRFFHTKFQNIMPEMCGKYGACCDRVVLNKHAIILTETAPERPDPVALVSHIQCVGD</sequence>
<dbReference type="EnsemblMetazoa" id="CapteT213868">
    <property type="protein sequence ID" value="CapteP213868"/>
    <property type="gene ID" value="CapteG213868"/>
</dbReference>
<dbReference type="SUPFAM" id="SSF81321">
    <property type="entry name" value="Family A G protein-coupled receptor-like"/>
    <property type="match status" value="1"/>
</dbReference>
<dbReference type="Proteomes" id="UP000014760">
    <property type="component" value="Unassembled WGS sequence"/>
</dbReference>
<proteinExistence type="predicted"/>
<dbReference type="PANTHER" id="PTHR46641">
    <property type="entry name" value="FMRFAMIDE RECEPTOR-RELATED"/>
    <property type="match status" value="1"/>
</dbReference>
<protein>
    <recommendedName>
        <fullName evidence="6">G-protein coupled receptors family 1 profile domain-containing protein</fullName>
    </recommendedName>
</protein>
<feature type="transmembrane region" description="Helical" evidence="5">
    <location>
        <begin position="300"/>
        <end position="326"/>
    </location>
</feature>
<evidence type="ECO:0000313" key="8">
    <source>
        <dbReference type="EnsemblMetazoa" id="CapteP213868"/>
    </source>
</evidence>
<dbReference type="InterPro" id="IPR017452">
    <property type="entry name" value="GPCR_Rhodpsn_7TM"/>
</dbReference>